<dbReference type="Proteomes" id="UP001215503">
    <property type="component" value="Unassembled WGS sequence"/>
</dbReference>
<evidence type="ECO:0000256" key="3">
    <source>
        <dbReference type="ARBA" id="ARBA00022723"/>
    </source>
</evidence>
<dbReference type="InterPro" id="IPR002401">
    <property type="entry name" value="Cyt_P450_E_grp-I"/>
</dbReference>
<dbReference type="RefSeq" id="WP_275821355.1">
    <property type="nucleotide sequence ID" value="NZ_JARHUD010000003.1"/>
</dbReference>
<name>A0ABT5YL60_9PROT</name>
<gene>
    <name evidence="9" type="ORF">P2G67_06845</name>
</gene>
<accession>A0ABT5YL60</accession>
<comment type="similarity">
    <text evidence="1 7">Belongs to the cytochrome P450 family.</text>
</comment>
<evidence type="ECO:0000313" key="10">
    <source>
        <dbReference type="Proteomes" id="UP001215503"/>
    </source>
</evidence>
<dbReference type="PANTHER" id="PTHR24291">
    <property type="entry name" value="CYTOCHROME P450 FAMILY 4"/>
    <property type="match status" value="1"/>
</dbReference>
<dbReference type="InterPro" id="IPR017972">
    <property type="entry name" value="Cyt_P450_CS"/>
</dbReference>
<keyword evidence="6 7" id="KW-0503">Monooxygenase</keyword>
<dbReference type="PRINTS" id="PR00463">
    <property type="entry name" value="EP450I"/>
</dbReference>
<keyword evidence="2 7" id="KW-0349">Heme</keyword>
<feature type="region of interest" description="Disordered" evidence="8">
    <location>
        <begin position="1"/>
        <end position="23"/>
    </location>
</feature>
<proteinExistence type="inferred from homology"/>
<dbReference type="Pfam" id="PF00067">
    <property type="entry name" value="p450"/>
    <property type="match status" value="1"/>
</dbReference>
<dbReference type="Gene3D" id="1.10.630.10">
    <property type="entry name" value="Cytochrome P450"/>
    <property type="match status" value="1"/>
</dbReference>
<keyword evidence="3 7" id="KW-0479">Metal-binding</keyword>
<keyword evidence="5 7" id="KW-0408">Iron</keyword>
<organism evidence="9 10">
    <name type="scientific">Aquibaculum arenosum</name>
    <dbReference type="NCBI Taxonomy" id="3032591"/>
    <lineage>
        <taxon>Bacteria</taxon>
        <taxon>Pseudomonadati</taxon>
        <taxon>Pseudomonadota</taxon>
        <taxon>Alphaproteobacteria</taxon>
        <taxon>Rhodospirillales</taxon>
        <taxon>Rhodovibrionaceae</taxon>
        <taxon>Aquibaculum</taxon>
    </lineage>
</organism>
<dbReference type="EMBL" id="JARHUD010000003">
    <property type="protein sequence ID" value="MDF2095691.1"/>
    <property type="molecule type" value="Genomic_DNA"/>
</dbReference>
<dbReference type="InterPro" id="IPR001128">
    <property type="entry name" value="Cyt_P450"/>
</dbReference>
<sequence>MAEACPFSAVPESGGAVAPPRARFEPPRPAPLVEPHEISGYLAEAHRLARGELDLISIWPEWGYSGKFRGLSVLRRWVFVALSPDAVRHVLVTNAQNYPKSDLMERALRELVGDGMFITNGANWRWRRDLAKPAFTSVQVGRMMEEVPPVAEALVKRWKDLPEGTPVSVSDAMTAATAEVVCRALFSVPLGLDRAFDLGKAFADYQEHAAPFDIGFLLRLPAAMRPPAFRSRSAAKRIHRLLDGLLEERARRSVERSDFVDLLEEGRDPQRDAPLTHEQKREEAAVMLLAGHETSASALSWTFFLLSQAPEVEARLTAELDETLGPPETARAPSYDDLPRLRYTAAVVQETLRLYPPVALLPREAKQEDHIRRRKIPAQSLMLVPTWLLHRHERYWSDPHAFWPERFLDDGERRTPFSFLPFGAGPRTCLGASFAMAEATLLLASLYRRFRFRLKPGAEVKPVCRLTLRPKGGLEMLLEHRRSP</sequence>
<evidence type="ECO:0000256" key="8">
    <source>
        <dbReference type="SAM" id="MobiDB-lite"/>
    </source>
</evidence>
<evidence type="ECO:0000256" key="7">
    <source>
        <dbReference type="RuleBase" id="RU000461"/>
    </source>
</evidence>
<evidence type="ECO:0000256" key="4">
    <source>
        <dbReference type="ARBA" id="ARBA00023002"/>
    </source>
</evidence>
<dbReference type="InterPro" id="IPR050196">
    <property type="entry name" value="Cytochrome_P450_Monoox"/>
</dbReference>
<comment type="caution">
    <text evidence="9">The sequence shown here is derived from an EMBL/GenBank/DDBJ whole genome shotgun (WGS) entry which is preliminary data.</text>
</comment>
<evidence type="ECO:0000256" key="1">
    <source>
        <dbReference type="ARBA" id="ARBA00010617"/>
    </source>
</evidence>
<evidence type="ECO:0000256" key="5">
    <source>
        <dbReference type="ARBA" id="ARBA00023004"/>
    </source>
</evidence>
<dbReference type="InterPro" id="IPR036396">
    <property type="entry name" value="Cyt_P450_sf"/>
</dbReference>
<reference evidence="9 10" key="1">
    <citation type="submission" date="2023-03" db="EMBL/GenBank/DDBJ databases">
        <title>Fodinicurvata sp. CAU 1616 isolated from sea sendiment.</title>
        <authorList>
            <person name="Kim W."/>
        </authorList>
    </citation>
    <scope>NUCLEOTIDE SEQUENCE [LARGE SCALE GENOMIC DNA]</scope>
    <source>
        <strain evidence="9 10">CAU 1616</strain>
    </source>
</reference>
<evidence type="ECO:0000256" key="2">
    <source>
        <dbReference type="ARBA" id="ARBA00022617"/>
    </source>
</evidence>
<keyword evidence="10" id="KW-1185">Reference proteome</keyword>
<dbReference type="PRINTS" id="PR00385">
    <property type="entry name" value="P450"/>
</dbReference>
<evidence type="ECO:0000256" key="6">
    <source>
        <dbReference type="ARBA" id="ARBA00023033"/>
    </source>
</evidence>
<protein>
    <submittedName>
        <fullName evidence="9">Cytochrome P450</fullName>
    </submittedName>
</protein>
<dbReference type="PROSITE" id="PS00086">
    <property type="entry name" value="CYTOCHROME_P450"/>
    <property type="match status" value="1"/>
</dbReference>
<dbReference type="PANTHER" id="PTHR24291:SF50">
    <property type="entry name" value="BIFUNCTIONAL ALBAFLAVENONE MONOOXYGENASE_TERPENE SYNTHASE"/>
    <property type="match status" value="1"/>
</dbReference>
<evidence type="ECO:0000313" key="9">
    <source>
        <dbReference type="EMBL" id="MDF2095691.1"/>
    </source>
</evidence>
<keyword evidence="4 7" id="KW-0560">Oxidoreductase</keyword>
<dbReference type="SUPFAM" id="SSF48264">
    <property type="entry name" value="Cytochrome P450"/>
    <property type="match status" value="1"/>
</dbReference>